<dbReference type="AlphaFoldDB" id="A0A4R6QR41"/>
<dbReference type="PANTHER" id="PTHR42923">
    <property type="entry name" value="PROTOPORPHYRINOGEN OXIDASE"/>
    <property type="match status" value="1"/>
</dbReference>
<name>A0A4R6QR41_9BURK</name>
<dbReference type="PROSITE" id="PS51257">
    <property type="entry name" value="PROKAR_LIPOPROTEIN"/>
    <property type="match status" value="1"/>
</dbReference>
<proteinExistence type="predicted"/>
<gene>
    <name evidence="2" type="ORF">DES47_102695</name>
</gene>
<reference evidence="2 3" key="1">
    <citation type="submission" date="2019-03" db="EMBL/GenBank/DDBJ databases">
        <title>Genomic Encyclopedia of Type Strains, Phase IV (KMG-IV): sequencing the most valuable type-strain genomes for metagenomic binning, comparative biology and taxonomic classification.</title>
        <authorList>
            <person name="Goeker M."/>
        </authorList>
    </citation>
    <scope>NUCLEOTIDE SEQUENCE [LARGE SCALE GENOMIC DNA]</scope>
    <source>
        <strain evidence="2 3">DSM 16998</strain>
    </source>
</reference>
<accession>A0A4R6QR41</accession>
<dbReference type="SUPFAM" id="SSF51905">
    <property type="entry name" value="FAD/NAD(P)-binding domain"/>
    <property type="match status" value="1"/>
</dbReference>
<evidence type="ECO:0000313" key="3">
    <source>
        <dbReference type="Proteomes" id="UP000295361"/>
    </source>
</evidence>
<dbReference type="GO" id="GO:0016491">
    <property type="term" value="F:oxidoreductase activity"/>
    <property type="evidence" value="ECO:0007669"/>
    <property type="project" value="InterPro"/>
</dbReference>
<evidence type="ECO:0000259" key="1">
    <source>
        <dbReference type="Pfam" id="PF01593"/>
    </source>
</evidence>
<dbReference type="PANTHER" id="PTHR42923:SF39">
    <property type="entry name" value="AMINO OXIDASE"/>
    <property type="match status" value="1"/>
</dbReference>
<dbReference type="Gene3D" id="3.50.50.60">
    <property type="entry name" value="FAD/NAD(P)-binding domain"/>
    <property type="match status" value="1"/>
</dbReference>
<comment type="caution">
    <text evidence="2">The sequence shown here is derived from an EMBL/GenBank/DDBJ whole genome shotgun (WGS) entry which is preliminary data.</text>
</comment>
<feature type="domain" description="Amine oxidase" evidence="1">
    <location>
        <begin position="67"/>
        <end position="519"/>
    </location>
</feature>
<dbReference type="InterPro" id="IPR002937">
    <property type="entry name" value="Amino_oxidase"/>
</dbReference>
<dbReference type="Pfam" id="PF01593">
    <property type="entry name" value="Amino_oxidase"/>
    <property type="match status" value="1"/>
</dbReference>
<organism evidence="2 3">
    <name type="scientific">Roseateles toxinivorans</name>
    <dbReference type="NCBI Taxonomy" id="270368"/>
    <lineage>
        <taxon>Bacteria</taxon>
        <taxon>Pseudomonadati</taxon>
        <taxon>Pseudomonadota</taxon>
        <taxon>Betaproteobacteria</taxon>
        <taxon>Burkholderiales</taxon>
        <taxon>Sphaerotilaceae</taxon>
        <taxon>Roseateles</taxon>
    </lineage>
</organism>
<dbReference type="Proteomes" id="UP000295361">
    <property type="component" value="Unassembled WGS sequence"/>
</dbReference>
<dbReference type="EMBL" id="SNXS01000002">
    <property type="protein sequence ID" value="TDP72949.1"/>
    <property type="molecule type" value="Genomic_DNA"/>
</dbReference>
<protein>
    <submittedName>
        <fullName evidence="2">Flavin-dependent amine oxidoreductase</fullName>
    </submittedName>
</protein>
<keyword evidence="3" id="KW-1185">Reference proteome</keyword>
<dbReference type="InParanoid" id="A0A4R6QR41"/>
<evidence type="ECO:0000313" key="2">
    <source>
        <dbReference type="EMBL" id="TDP72949.1"/>
    </source>
</evidence>
<sequence length="519" mass="57018">MSFSRRGLLLGTVAGLLGCRPDAVALQGEWVGASHARGHRLRELKSGALPAPQVRHRAQVLILGAGVSGLAAARGFTRAGVGDVHLLELEDQAGGNSRGHQMGGLRCPLGAHYLPLPGEQAPEVVELLEELGLSRVESGRRVYDERHLCHSPQERLFYQGAWVEGLLPPAEGDAATLDQYRRFARLVEQVRSELSFAMPSLRARGSAGLARLDAMTFAHWLQREGLSDAKLRWYLDYCCRDDYGAGPETVSAWAGLHYFASRHGFHPPSEETEPEPVLTWAQGNAWLTERLAMPQRERLHTGMTVLQVEEQRHQVEVLAWNEGMQRVEQWTARTVVFALPLFIAKRLLRTTLPALQSAAEKMRYAPWLVANLRLREPLLQRIGAPPAWDNVAYGGGATALGYVDASHQGLRPQAGPTVLTAYHALPASQRGALLSEPWSVWAERVLGDLLAVHPDLSAKTERIDLMRYGHAMSMPVPGLHTDAALQSLSALKGRLRFAHADLAGYSVFEEAFCRGMAAA</sequence>
<dbReference type="RefSeq" id="WP_243748231.1">
    <property type="nucleotide sequence ID" value="NZ_SNXS01000002.1"/>
</dbReference>
<dbReference type="InterPro" id="IPR050464">
    <property type="entry name" value="Zeta_carotene_desat/Oxidored"/>
</dbReference>
<dbReference type="InterPro" id="IPR036188">
    <property type="entry name" value="FAD/NAD-bd_sf"/>
</dbReference>